<accession>A0A9D9IS54</accession>
<gene>
    <name evidence="1" type="ORF">IAB88_08850</name>
</gene>
<protein>
    <submittedName>
        <fullName evidence="1">Uncharacterized protein</fullName>
    </submittedName>
</protein>
<organism evidence="1 2">
    <name type="scientific">Candidatus Limisoma faecipullorum</name>
    <dbReference type="NCBI Taxonomy" id="2840854"/>
    <lineage>
        <taxon>Bacteria</taxon>
        <taxon>Pseudomonadati</taxon>
        <taxon>Bacteroidota</taxon>
        <taxon>Bacteroidia</taxon>
        <taxon>Bacteroidales</taxon>
        <taxon>Candidatus Limisoma</taxon>
    </lineage>
</organism>
<sequence>MANKRDLKKYMKMMAADVAGETAFILDYYDNIDENKAYKVIDDVLVLLTEKIANVSVAFDKTCKLSFDGDRKAYRKAHTAYFKNCYKELLKEFDDGIQAIVKEMNSLLSKEQLAENKKIANEA</sequence>
<name>A0A9D9IS54_9BACT</name>
<dbReference type="AlphaFoldDB" id="A0A9D9IS54"/>
<reference evidence="1" key="1">
    <citation type="submission" date="2020-10" db="EMBL/GenBank/DDBJ databases">
        <authorList>
            <person name="Gilroy R."/>
        </authorList>
    </citation>
    <scope>NUCLEOTIDE SEQUENCE</scope>
    <source>
        <strain evidence="1">6919</strain>
    </source>
</reference>
<proteinExistence type="predicted"/>
<evidence type="ECO:0000313" key="1">
    <source>
        <dbReference type="EMBL" id="MBO8477084.1"/>
    </source>
</evidence>
<evidence type="ECO:0000313" key="2">
    <source>
        <dbReference type="Proteomes" id="UP000823598"/>
    </source>
</evidence>
<reference evidence="1" key="2">
    <citation type="journal article" date="2021" name="PeerJ">
        <title>Extensive microbial diversity within the chicken gut microbiome revealed by metagenomics and culture.</title>
        <authorList>
            <person name="Gilroy R."/>
            <person name="Ravi A."/>
            <person name="Getino M."/>
            <person name="Pursley I."/>
            <person name="Horton D.L."/>
            <person name="Alikhan N.F."/>
            <person name="Baker D."/>
            <person name="Gharbi K."/>
            <person name="Hall N."/>
            <person name="Watson M."/>
            <person name="Adriaenssens E.M."/>
            <person name="Foster-Nyarko E."/>
            <person name="Jarju S."/>
            <person name="Secka A."/>
            <person name="Antonio M."/>
            <person name="Oren A."/>
            <person name="Chaudhuri R.R."/>
            <person name="La Ragione R."/>
            <person name="Hildebrand F."/>
            <person name="Pallen M.J."/>
        </authorList>
    </citation>
    <scope>NUCLEOTIDE SEQUENCE</scope>
    <source>
        <strain evidence="1">6919</strain>
    </source>
</reference>
<dbReference type="EMBL" id="JADIMC010000101">
    <property type="protein sequence ID" value="MBO8477084.1"/>
    <property type="molecule type" value="Genomic_DNA"/>
</dbReference>
<dbReference type="Proteomes" id="UP000823598">
    <property type="component" value="Unassembled WGS sequence"/>
</dbReference>
<comment type="caution">
    <text evidence="1">The sequence shown here is derived from an EMBL/GenBank/DDBJ whole genome shotgun (WGS) entry which is preliminary data.</text>
</comment>